<sequence length="244" mass="26121">MLIPSLMLVLLVLLVVSFVPRDAFWPASVIVGVGFLVSAAVGLLTGIRGPFWLIYGLIFAELALLAVSPAPWQGLALLSVPVSALGFAVGKEIAFLRYNSGDQPLETSWVVAGEVIADVKEAKSRALSALRSWVSAQDGRFVVSLGHRRFEAWGSELDGFVVHVASDSRAVATLAVLTRLNSHEGEVSMHLDTHGLIAWVPAGVQVPAAVVAEALEGFFESQGAMSLDGWTWEQGEQAQELRFS</sequence>
<evidence type="ECO:0000313" key="3">
    <source>
        <dbReference type="Proteomes" id="UP000294621"/>
    </source>
</evidence>
<proteinExistence type="predicted"/>
<comment type="caution">
    <text evidence="2">The sequence shown here is derived from an EMBL/GenBank/DDBJ whole genome shotgun (WGS) entry which is preliminary data.</text>
</comment>
<reference evidence="2 3" key="1">
    <citation type="submission" date="2019-03" db="EMBL/GenBank/DDBJ databases">
        <title>Genome Sequencing and Assembly of Various Microbes Isolated from Partially Reclaimed Soil and Acid Mine Drainage (AMD) Site.</title>
        <authorList>
            <person name="Steinbock B."/>
            <person name="Bechtold R."/>
            <person name="Sevigny J.L."/>
            <person name="Thomas D."/>
            <person name="Cuthill L.R."/>
            <person name="Aveiro Johannsen E.J."/>
            <person name="Thomas K."/>
            <person name="Ghosh A."/>
        </authorList>
    </citation>
    <scope>NUCLEOTIDE SEQUENCE [LARGE SCALE GENOMIC DNA]</scope>
    <source>
        <strain evidence="2 3">S-A1</strain>
    </source>
</reference>
<name>A0A4R5XL95_9MICC</name>
<keyword evidence="1" id="KW-1133">Transmembrane helix</keyword>
<dbReference type="EMBL" id="SMZQ01000017">
    <property type="protein sequence ID" value="TDL32099.1"/>
    <property type="molecule type" value="Genomic_DNA"/>
</dbReference>
<evidence type="ECO:0000256" key="1">
    <source>
        <dbReference type="SAM" id="Phobius"/>
    </source>
</evidence>
<organism evidence="2 3">
    <name type="scientific">Arthrobacter nitrophenolicus</name>
    <dbReference type="NCBI Taxonomy" id="683150"/>
    <lineage>
        <taxon>Bacteria</taxon>
        <taxon>Bacillati</taxon>
        <taxon>Actinomycetota</taxon>
        <taxon>Actinomycetes</taxon>
        <taxon>Micrococcales</taxon>
        <taxon>Micrococcaceae</taxon>
        <taxon>Arthrobacter</taxon>
    </lineage>
</organism>
<dbReference type="RefSeq" id="WP_133352243.1">
    <property type="nucleotide sequence ID" value="NZ_SMZQ01000017.1"/>
</dbReference>
<evidence type="ECO:0000313" key="2">
    <source>
        <dbReference type="EMBL" id="TDL32099.1"/>
    </source>
</evidence>
<dbReference type="Proteomes" id="UP000294621">
    <property type="component" value="Unassembled WGS sequence"/>
</dbReference>
<feature type="transmembrane region" description="Helical" evidence="1">
    <location>
        <begin position="51"/>
        <end position="68"/>
    </location>
</feature>
<dbReference type="AlphaFoldDB" id="A0A4R5XL95"/>
<keyword evidence="1" id="KW-0472">Membrane</keyword>
<protein>
    <submittedName>
        <fullName evidence="2">Uncharacterized protein</fullName>
    </submittedName>
</protein>
<accession>A0A4R5XL95</accession>
<dbReference type="OrthoDB" id="4920383at2"/>
<gene>
    <name evidence="2" type="ORF">E2R57_20540</name>
</gene>
<feature type="transmembrane region" description="Helical" evidence="1">
    <location>
        <begin position="27"/>
        <end position="44"/>
    </location>
</feature>
<keyword evidence="1" id="KW-0812">Transmembrane</keyword>